<sequence length="47" mass="5103">MRTTSISYIAVFINSPPVFSVIDGETCKKAKSPDIGFLGEVMSQHSL</sequence>
<proteinExistence type="predicted"/>
<reference evidence="1" key="2">
    <citation type="submission" date="2012-12" db="EMBL/GenBank/DDBJ databases">
        <authorList>
            <person name="Gao Y.W."/>
            <person name="Fan S.T."/>
            <person name="Sun H.T."/>
            <person name="Wang Z."/>
            <person name="Gao X.L."/>
            <person name="Li Y.G."/>
            <person name="Wang T.C."/>
            <person name="Zhang K."/>
            <person name="Xu W.W."/>
            <person name="Yu Z.J."/>
            <person name="Xia X.Z."/>
        </authorList>
    </citation>
    <scope>NUCLEOTIDE SEQUENCE</scope>
    <source>
        <strain evidence="1">FR3</strain>
    </source>
</reference>
<dbReference type="AlphaFoldDB" id="A0A0J9XMU4"/>
<reference evidence="1" key="1">
    <citation type="journal article" date="2007" name="Science">
        <title>Draft genome of the filarial nematode parasite Brugia malayi.</title>
        <authorList>
            <person name="Ghedin E."/>
            <person name="Wang S."/>
            <person name="Spiro D."/>
            <person name="Caler E."/>
            <person name="Zhao Q."/>
            <person name="Crabtree J."/>
            <person name="Allen J.E."/>
            <person name="Delcher A.L."/>
            <person name="Guiliano D.B."/>
            <person name="Miranda-Saavedra D."/>
            <person name="Angiuoli S.V."/>
            <person name="Creasy T."/>
            <person name="Amedeo P."/>
            <person name="Haas B."/>
            <person name="El-Sayed N.M."/>
            <person name="Wortman J.R."/>
            <person name="Feldblyum T."/>
            <person name="Tallon L."/>
            <person name="Schatz M."/>
            <person name="Shumway M."/>
            <person name="Koo H."/>
            <person name="Salzberg S.L."/>
            <person name="Schobel S."/>
            <person name="Pertea M."/>
            <person name="Pop M."/>
            <person name="White O."/>
            <person name="Barton G.J."/>
            <person name="Carlow C.K."/>
            <person name="Crawford M.J."/>
            <person name="Daub J."/>
            <person name="Dimmic M.W."/>
            <person name="Estes C.F."/>
            <person name="Foster J.M."/>
            <person name="Ganatra M."/>
            <person name="Gregory W.F."/>
            <person name="Johnson N.M."/>
            <person name="Jin J."/>
            <person name="Komuniecki R."/>
            <person name="Korf I."/>
            <person name="Kumar S."/>
            <person name="Laney S."/>
            <person name="Li B.W."/>
            <person name="Li W."/>
            <person name="Lindblom T.H."/>
            <person name="Lustigman S."/>
            <person name="Ma D."/>
            <person name="Maina C.V."/>
            <person name="Martin D.M."/>
            <person name="McCarter J.P."/>
            <person name="McReynolds L."/>
            <person name="Mitreva M."/>
            <person name="Nutman T.B."/>
            <person name="Parkinson J."/>
            <person name="Peregrin-Alvarez J.M."/>
            <person name="Poole C."/>
            <person name="Ren Q."/>
            <person name="Saunders L."/>
            <person name="Sluder A.E."/>
            <person name="Smith K."/>
            <person name="Stanke M."/>
            <person name="Unnasch T.R."/>
            <person name="Ware J."/>
            <person name="Wei A.D."/>
            <person name="Weil G."/>
            <person name="Williams D.J."/>
            <person name="Zhang Y."/>
            <person name="Williams S.A."/>
            <person name="Fraser-Liggett C."/>
            <person name="Slatko B."/>
            <person name="Blaxter M.L."/>
            <person name="Scott A.L."/>
        </authorList>
    </citation>
    <scope>NUCLEOTIDE SEQUENCE</scope>
    <source>
        <strain evidence="1">FR3</strain>
    </source>
</reference>
<dbReference type="WormBase" id="Bm14449">
    <property type="protein sequence ID" value="BM42819"/>
    <property type="gene ID" value="WBGene00234710"/>
</dbReference>
<protein>
    <submittedName>
        <fullName evidence="1">Bm14449</fullName>
    </submittedName>
</protein>
<evidence type="ECO:0000313" key="1">
    <source>
        <dbReference type="EMBL" id="CDP91928.1"/>
    </source>
</evidence>
<dbReference type="EMBL" id="LN856620">
    <property type="protein sequence ID" value="CDP91928.1"/>
    <property type="molecule type" value="Genomic_DNA"/>
</dbReference>
<name>A0A0J9XMU4_BRUMA</name>
<organism evidence="1">
    <name type="scientific">Brugia malayi</name>
    <name type="common">Filarial nematode worm</name>
    <dbReference type="NCBI Taxonomy" id="6279"/>
    <lineage>
        <taxon>Eukaryota</taxon>
        <taxon>Metazoa</taxon>
        <taxon>Ecdysozoa</taxon>
        <taxon>Nematoda</taxon>
        <taxon>Chromadorea</taxon>
        <taxon>Rhabditida</taxon>
        <taxon>Spirurina</taxon>
        <taxon>Spiruromorpha</taxon>
        <taxon>Filarioidea</taxon>
        <taxon>Onchocercidae</taxon>
        <taxon>Brugia</taxon>
    </lineage>
</organism>
<evidence type="ECO:0000313" key="2">
    <source>
        <dbReference type="WormBase" id="Bm14449"/>
    </source>
</evidence>
<accession>A0A0J9XMU4</accession>
<gene>
    <name evidence="1 2" type="ORF">Bm14449</name>
    <name evidence="1" type="ORF">BM_Bm14449</name>
</gene>